<evidence type="ECO:0000256" key="1">
    <source>
        <dbReference type="SAM" id="MobiDB-lite"/>
    </source>
</evidence>
<keyword evidence="3" id="KW-1185">Reference proteome</keyword>
<protein>
    <submittedName>
        <fullName evidence="2">Uncharacterized protein</fullName>
    </submittedName>
</protein>
<evidence type="ECO:0000313" key="2">
    <source>
        <dbReference type="EMBL" id="NEL55432.1"/>
    </source>
</evidence>
<dbReference type="RefSeq" id="WP_152727366.1">
    <property type="nucleotide sequence ID" value="NZ_JAABOZ010000001.1"/>
</dbReference>
<organism evidence="2 3">
    <name type="scientific">Goekera deserti</name>
    <dbReference type="NCBI Taxonomy" id="2497753"/>
    <lineage>
        <taxon>Bacteria</taxon>
        <taxon>Bacillati</taxon>
        <taxon>Actinomycetota</taxon>
        <taxon>Actinomycetes</taxon>
        <taxon>Geodermatophilales</taxon>
        <taxon>Geodermatophilaceae</taxon>
        <taxon>Goekera</taxon>
    </lineage>
</organism>
<dbReference type="AlphaFoldDB" id="A0A7K3WGC7"/>
<sequence length="80" mass="8932">MTQPTGGIRHPLNPRALYSPDEGGTVRVTMGRRCGRFSRDGRWLEGPLFEADPELCLWVSAPRPAGHHRLSRLVDAPAER</sequence>
<name>A0A7K3WGC7_9ACTN</name>
<accession>A0A7K3WGC7</accession>
<comment type="caution">
    <text evidence="2">The sequence shown here is derived from an EMBL/GenBank/DDBJ whole genome shotgun (WGS) entry which is preliminary data.</text>
</comment>
<dbReference type="EMBL" id="JAAGWK010000022">
    <property type="protein sequence ID" value="NEL55432.1"/>
    <property type="molecule type" value="Genomic_DNA"/>
</dbReference>
<gene>
    <name evidence="2" type="ORF">G1H19_15695</name>
</gene>
<feature type="region of interest" description="Disordered" evidence="1">
    <location>
        <begin position="1"/>
        <end position="24"/>
    </location>
</feature>
<evidence type="ECO:0000313" key="3">
    <source>
        <dbReference type="Proteomes" id="UP000470470"/>
    </source>
</evidence>
<reference evidence="2 3" key="1">
    <citation type="submission" date="2020-02" db="EMBL/GenBank/DDBJ databases">
        <title>The whole genome sequence of CPCC 205119.</title>
        <authorList>
            <person name="Jiang Z."/>
        </authorList>
    </citation>
    <scope>NUCLEOTIDE SEQUENCE [LARGE SCALE GENOMIC DNA]</scope>
    <source>
        <strain evidence="2 3">CPCC 205119</strain>
    </source>
</reference>
<dbReference type="Proteomes" id="UP000470470">
    <property type="component" value="Unassembled WGS sequence"/>
</dbReference>
<proteinExistence type="predicted"/>